<gene>
    <name evidence="3" type="ORF">PILCRDRAFT_814379</name>
</gene>
<dbReference type="InParanoid" id="A0A0C3BPP6"/>
<evidence type="ECO:0000256" key="1">
    <source>
        <dbReference type="SAM" id="Coils"/>
    </source>
</evidence>
<name>A0A0C3BPP6_PILCF</name>
<keyword evidence="1" id="KW-0175">Coiled coil</keyword>
<reference evidence="4" key="2">
    <citation type="submission" date="2015-01" db="EMBL/GenBank/DDBJ databases">
        <title>Evolutionary Origins and Diversification of the Mycorrhizal Mutualists.</title>
        <authorList>
            <consortium name="DOE Joint Genome Institute"/>
            <consortium name="Mycorrhizal Genomics Consortium"/>
            <person name="Kohler A."/>
            <person name="Kuo A."/>
            <person name="Nagy L.G."/>
            <person name="Floudas D."/>
            <person name="Copeland A."/>
            <person name="Barry K.W."/>
            <person name="Cichocki N."/>
            <person name="Veneault-Fourrey C."/>
            <person name="LaButti K."/>
            <person name="Lindquist E.A."/>
            <person name="Lipzen A."/>
            <person name="Lundell T."/>
            <person name="Morin E."/>
            <person name="Murat C."/>
            <person name="Riley R."/>
            <person name="Ohm R."/>
            <person name="Sun H."/>
            <person name="Tunlid A."/>
            <person name="Henrissat B."/>
            <person name="Grigoriev I.V."/>
            <person name="Hibbett D.S."/>
            <person name="Martin F."/>
        </authorList>
    </citation>
    <scope>NUCLEOTIDE SEQUENCE [LARGE SCALE GENOMIC DNA]</scope>
    <source>
        <strain evidence="4">F 1598</strain>
    </source>
</reference>
<proteinExistence type="predicted"/>
<protein>
    <submittedName>
        <fullName evidence="3">Uncharacterized protein</fullName>
    </submittedName>
</protein>
<dbReference type="Proteomes" id="UP000054166">
    <property type="component" value="Unassembled WGS sequence"/>
</dbReference>
<feature type="compositionally biased region" description="Low complexity" evidence="2">
    <location>
        <begin position="479"/>
        <end position="494"/>
    </location>
</feature>
<dbReference type="OrthoDB" id="2800708at2759"/>
<feature type="coiled-coil region" evidence="1">
    <location>
        <begin position="160"/>
        <end position="187"/>
    </location>
</feature>
<reference evidence="3 4" key="1">
    <citation type="submission" date="2014-04" db="EMBL/GenBank/DDBJ databases">
        <authorList>
            <consortium name="DOE Joint Genome Institute"/>
            <person name="Kuo A."/>
            <person name="Tarkka M."/>
            <person name="Buscot F."/>
            <person name="Kohler A."/>
            <person name="Nagy L.G."/>
            <person name="Floudas D."/>
            <person name="Copeland A."/>
            <person name="Barry K.W."/>
            <person name="Cichocki N."/>
            <person name="Veneault-Fourrey C."/>
            <person name="LaButti K."/>
            <person name="Lindquist E.A."/>
            <person name="Lipzen A."/>
            <person name="Lundell T."/>
            <person name="Morin E."/>
            <person name="Murat C."/>
            <person name="Sun H."/>
            <person name="Tunlid A."/>
            <person name="Henrissat B."/>
            <person name="Grigoriev I.V."/>
            <person name="Hibbett D.S."/>
            <person name="Martin F."/>
            <person name="Nordberg H.P."/>
            <person name="Cantor M.N."/>
            <person name="Hua S.X."/>
        </authorList>
    </citation>
    <scope>NUCLEOTIDE SEQUENCE [LARGE SCALE GENOMIC DNA]</scope>
    <source>
        <strain evidence="3 4">F 1598</strain>
    </source>
</reference>
<feature type="compositionally biased region" description="Basic and acidic residues" evidence="2">
    <location>
        <begin position="201"/>
        <end position="217"/>
    </location>
</feature>
<feature type="compositionally biased region" description="Low complexity" evidence="2">
    <location>
        <begin position="277"/>
        <end position="286"/>
    </location>
</feature>
<feature type="region of interest" description="Disordered" evidence="2">
    <location>
        <begin position="269"/>
        <end position="293"/>
    </location>
</feature>
<feature type="region of interest" description="Disordered" evidence="2">
    <location>
        <begin position="462"/>
        <end position="512"/>
    </location>
</feature>
<evidence type="ECO:0000313" key="4">
    <source>
        <dbReference type="Proteomes" id="UP000054166"/>
    </source>
</evidence>
<evidence type="ECO:0000256" key="2">
    <source>
        <dbReference type="SAM" id="MobiDB-lite"/>
    </source>
</evidence>
<feature type="coiled-coil region" evidence="1">
    <location>
        <begin position="230"/>
        <end position="264"/>
    </location>
</feature>
<dbReference type="EMBL" id="KN832977">
    <property type="protein sequence ID" value="KIM88483.1"/>
    <property type="molecule type" value="Genomic_DNA"/>
</dbReference>
<dbReference type="STRING" id="765440.A0A0C3BPP6"/>
<feature type="region of interest" description="Disordered" evidence="2">
    <location>
        <begin position="197"/>
        <end position="226"/>
    </location>
</feature>
<sequence length="566" mass="63939">MEAKINRMELSALHEKDTHMAYVENQLQAYISRTCHIQARLLSTLDALDALQALHNRELASEIHAKTRLSDKLDRYINFVHAMETEKEDLRDAVVQLVEKVEMSNNYSLWPHSHIRSTHFVEPLTRHPSSNSSEQSFNDEVQMYATAIISSLRSERDLERNAHEQTRHQAECRIIELEAQLARRDAELAARITHTDGFLSESHDQERKSQPLNDHGKVSSCQNDNRHMTKDEAIQVMEATSARNKTLEQEVQGLFDKLQKTRLQSASRTAPATLAIDSSHPDPLSHSSRRRGLKLPRERCISSPRPHCHDHDTVLRTPHNVQYPHPIHDLDHHIETLASEVTAFQSERNLIAHYVAKERQSVYFSTNVDHNEFERVLLIEEECIRLADSERRLRGELEAFKDATVARETELKFQIDKLRKLVHKSPPLQDLLGNPNGEQFMELVTPLHDSAVLPANTLIGSSESSHIDAPSIPLPPSPLSSSSPLQLPISSAQSAGHSQPLPQPQSSRISKVAQMSRIEDGLLDARRDLKDKETALNELRAVVEGLRQQAVGRGPHGGSGELDNVL</sequence>
<evidence type="ECO:0000313" key="3">
    <source>
        <dbReference type="EMBL" id="KIM88483.1"/>
    </source>
</evidence>
<dbReference type="AlphaFoldDB" id="A0A0C3BPP6"/>
<keyword evidence="4" id="KW-1185">Reference proteome</keyword>
<organism evidence="3 4">
    <name type="scientific">Piloderma croceum (strain F 1598)</name>
    <dbReference type="NCBI Taxonomy" id="765440"/>
    <lineage>
        <taxon>Eukaryota</taxon>
        <taxon>Fungi</taxon>
        <taxon>Dikarya</taxon>
        <taxon>Basidiomycota</taxon>
        <taxon>Agaricomycotina</taxon>
        <taxon>Agaricomycetes</taxon>
        <taxon>Agaricomycetidae</taxon>
        <taxon>Atheliales</taxon>
        <taxon>Atheliaceae</taxon>
        <taxon>Piloderma</taxon>
    </lineage>
</organism>
<dbReference type="HOGENOM" id="CLU_486775_0_0_1"/>
<feature type="region of interest" description="Disordered" evidence="2">
    <location>
        <begin position="546"/>
        <end position="566"/>
    </location>
</feature>
<accession>A0A0C3BPP6</accession>